<evidence type="ECO:0000256" key="12">
    <source>
        <dbReference type="PROSITE-ProRule" id="PRU00546"/>
    </source>
</evidence>
<feature type="compositionally biased region" description="Basic and acidic residues" evidence="13">
    <location>
        <begin position="386"/>
        <end position="398"/>
    </location>
</feature>
<keyword evidence="5 11" id="KW-0863">Zinc-finger</keyword>
<dbReference type="InterPro" id="IPR001305">
    <property type="entry name" value="HSP_DnaJ_Cys-rich_dom"/>
</dbReference>
<feature type="binding site" evidence="11">
    <location>
        <position position="179"/>
    </location>
    <ligand>
        <name>Zn(2+)</name>
        <dbReference type="ChEBI" id="CHEBI:29105"/>
        <label>1</label>
    </ligand>
</feature>
<comment type="caution">
    <text evidence="16">The sequence shown here is derived from an EMBL/GenBank/DDBJ whole genome shotgun (WGS) entry which is preliminary data.</text>
</comment>
<feature type="repeat" description="CXXCXGXG motif" evidence="11">
    <location>
        <begin position="218"/>
        <end position="225"/>
    </location>
</feature>
<reference evidence="16" key="1">
    <citation type="submission" date="2021-01" db="EMBL/GenBank/DDBJ databases">
        <title>Whole genome shotgun sequence of Planosporangium flavigriseum NBRC 105377.</title>
        <authorList>
            <person name="Komaki H."/>
            <person name="Tamura T."/>
        </authorList>
    </citation>
    <scope>NUCLEOTIDE SEQUENCE</scope>
    <source>
        <strain evidence="16">NBRC 105377</strain>
    </source>
</reference>
<dbReference type="PRINTS" id="PR00625">
    <property type="entry name" value="JDOMAIN"/>
</dbReference>
<keyword evidence="4 11" id="KW-0677">Repeat</keyword>
<dbReference type="InterPro" id="IPR008971">
    <property type="entry name" value="HSP40/DnaJ_pept-bd"/>
</dbReference>
<evidence type="ECO:0000256" key="3">
    <source>
        <dbReference type="ARBA" id="ARBA00022723"/>
    </source>
</evidence>
<dbReference type="InterPro" id="IPR012724">
    <property type="entry name" value="DnaJ"/>
</dbReference>
<dbReference type="FunFam" id="2.10.230.10:FF:000002">
    <property type="entry name" value="Molecular chaperone DnaJ"/>
    <property type="match status" value="1"/>
</dbReference>
<dbReference type="Pfam" id="PF00226">
    <property type="entry name" value="DnaJ"/>
    <property type="match status" value="1"/>
</dbReference>
<dbReference type="Gene3D" id="2.10.230.10">
    <property type="entry name" value="Heat shock protein DnaJ, cysteine-rich domain"/>
    <property type="match status" value="1"/>
</dbReference>
<dbReference type="GO" id="GO:0008270">
    <property type="term" value="F:zinc ion binding"/>
    <property type="evidence" value="ECO:0007669"/>
    <property type="project" value="UniProtKB-UniRule"/>
</dbReference>
<dbReference type="Pfam" id="PF00684">
    <property type="entry name" value="DnaJ_CXXCXGXG"/>
    <property type="match status" value="1"/>
</dbReference>
<feature type="repeat" description="CXXCXGXG motif" evidence="11">
    <location>
        <begin position="179"/>
        <end position="186"/>
    </location>
</feature>
<accession>A0A8J3LF97</accession>
<keyword evidence="1 11" id="KW-0963">Cytoplasm</keyword>
<dbReference type="GO" id="GO:0031072">
    <property type="term" value="F:heat shock protein binding"/>
    <property type="evidence" value="ECO:0007669"/>
    <property type="project" value="InterPro"/>
</dbReference>
<keyword evidence="8 11" id="KW-0143">Chaperone</keyword>
<evidence type="ECO:0000256" key="9">
    <source>
        <dbReference type="ARBA" id="ARBA00061004"/>
    </source>
</evidence>
<feature type="binding site" evidence="11">
    <location>
        <position position="235"/>
    </location>
    <ligand>
        <name>Zn(2+)</name>
        <dbReference type="ChEBI" id="CHEBI:29105"/>
        <label>1</label>
    </ligand>
</feature>
<evidence type="ECO:0000256" key="5">
    <source>
        <dbReference type="ARBA" id="ARBA00022771"/>
    </source>
</evidence>
<feature type="binding site" evidence="11">
    <location>
        <position position="221"/>
    </location>
    <ligand>
        <name>Zn(2+)</name>
        <dbReference type="ChEBI" id="CHEBI:29105"/>
        <label>2</label>
    </ligand>
</feature>
<sequence length="406" mass="42705">MSSKDWLEKDFYAVLGVAKSASADEIKKAYRKLARELHPDHNPGDKKSEARFKDVSEAYGVLSDERKRKEYDEMRALFGAGAFRRSARAGAGGPGGAGVPFDLSDLFGADAGASTGAGGDRRFGGAGFSDLFSSIFSGGGAGRRGAGRGRDVEAELTLSFAEAVQGATMPLTLRTPGVCETCQGSGAAKGSQPRTCAACHGTGLVTSNQGAFSFSEPCRECQGVGSIVEDKCPECRGTGGVTKTRTLNVRIPQGVSDGQRIRLSGRGEPGERGGPPGDLYVLIRVKRDDIFERKGDDLALTVPVTFAEAVFGTDLRVPTLDGTVTVRVPPGTPSGRTLRVRGKGVVTRSGRAGDLLVTVDVQVPKDLSEQARKALQEFADATPPAPRERLDAAIRRATGESGRSRP</sequence>
<feature type="repeat" description="CXXCXGXG motif" evidence="11">
    <location>
        <begin position="232"/>
        <end position="239"/>
    </location>
</feature>
<keyword evidence="6 11" id="KW-0862">Zinc</keyword>
<evidence type="ECO:0000256" key="8">
    <source>
        <dbReference type="ARBA" id="ARBA00023186"/>
    </source>
</evidence>
<keyword evidence="7 11" id="KW-0346">Stress response</keyword>
<comment type="similarity">
    <text evidence="9 11">Belongs to the DnaJ family.</text>
</comment>
<keyword evidence="3 11" id="KW-0479">Metal-binding</keyword>
<dbReference type="InterPro" id="IPR001623">
    <property type="entry name" value="DnaJ_domain"/>
</dbReference>
<feature type="binding site" evidence="11">
    <location>
        <position position="232"/>
    </location>
    <ligand>
        <name>Zn(2+)</name>
        <dbReference type="ChEBI" id="CHEBI:29105"/>
        <label>1</label>
    </ligand>
</feature>
<dbReference type="InterPro" id="IPR036869">
    <property type="entry name" value="J_dom_sf"/>
</dbReference>
<feature type="repeat" description="CXXCXGXG motif" evidence="11">
    <location>
        <begin position="196"/>
        <end position="203"/>
    </location>
</feature>
<evidence type="ECO:0000259" key="14">
    <source>
        <dbReference type="PROSITE" id="PS50076"/>
    </source>
</evidence>
<evidence type="ECO:0000256" key="7">
    <source>
        <dbReference type="ARBA" id="ARBA00023016"/>
    </source>
</evidence>
<evidence type="ECO:0000256" key="11">
    <source>
        <dbReference type="HAMAP-Rule" id="MF_01152"/>
    </source>
</evidence>
<dbReference type="InterPro" id="IPR036410">
    <property type="entry name" value="HSP_DnaJ_Cys-rich_dom_sf"/>
</dbReference>
<comment type="cofactor">
    <cofactor evidence="11">
        <name>Zn(2+)</name>
        <dbReference type="ChEBI" id="CHEBI:29105"/>
    </cofactor>
    <text evidence="11">Binds 2 Zn(2+) ions per monomer.</text>
</comment>
<dbReference type="FunFam" id="2.60.260.20:FF:000005">
    <property type="entry name" value="Chaperone protein dnaJ 1, mitochondrial"/>
    <property type="match status" value="1"/>
</dbReference>
<proteinExistence type="inferred from homology"/>
<dbReference type="PANTHER" id="PTHR43096">
    <property type="entry name" value="DNAJ HOMOLOG 1, MITOCHONDRIAL-RELATED"/>
    <property type="match status" value="1"/>
</dbReference>
<evidence type="ECO:0000256" key="1">
    <source>
        <dbReference type="ARBA" id="ARBA00022490"/>
    </source>
</evidence>
<dbReference type="Pfam" id="PF01556">
    <property type="entry name" value="DnaJ_C"/>
    <property type="match status" value="1"/>
</dbReference>
<feature type="binding site" evidence="11">
    <location>
        <position position="196"/>
    </location>
    <ligand>
        <name>Zn(2+)</name>
        <dbReference type="ChEBI" id="CHEBI:29105"/>
        <label>2</label>
    </ligand>
</feature>
<dbReference type="EMBL" id="BONU01000002">
    <property type="protein sequence ID" value="GIG71997.1"/>
    <property type="molecule type" value="Genomic_DNA"/>
</dbReference>
<name>A0A8J3LF97_9ACTN</name>
<dbReference type="PROSITE" id="PS51188">
    <property type="entry name" value="ZF_CR"/>
    <property type="match status" value="1"/>
</dbReference>
<dbReference type="HAMAP" id="MF_01152">
    <property type="entry name" value="DnaJ"/>
    <property type="match status" value="1"/>
</dbReference>
<organism evidence="16 17">
    <name type="scientific">Planosporangium flavigriseum</name>
    <dbReference type="NCBI Taxonomy" id="373681"/>
    <lineage>
        <taxon>Bacteria</taxon>
        <taxon>Bacillati</taxon>
        <taxon>Actinomycetota</taxon>
        <taxon>Actinomycetes</taxon>
        <taxon>Micromonosporales</taxon>
        <taxon>Micromonosporaceae</taxon>
        <taxon>Planosporangium</taxon>
    </lineage>
</organism>
<keyword evidence="17" id="KW-1185">Reference proteome</keyword>
<dbReference type="AlphaFoldDB" id="A0A8J3LF97"/>
<dbReference type="InterPro" id="IPR002939">
    <property type="entry name" value="DnaJ_C"/>
</dbReference>
<feature type="binding site" evidence="11">
    <location>
        <position position="218"/>
    </location>
    <ligand>
        <name>Zn(2+)</name>
        <dbReference type="ChEBI" id="CHEBI:29105"/>
        <label>2</label>
    </ligand>
</feature>
<evidence type="ECO:0000256" key="2">
    <source>
        <dbReference type="ARBA" id="ARBA00022705"/>
    </source>
</evidence>
<dbReference type="CDD" id="cd10747">
    <property type="entry name" value="DnaJ_C"/>
    <property type="match status" value="1"/>
</dbReference>
<evidence type="ECO:0000256" key="4">
    <source>
        <dbReference type="ARBA" id="ARBA00022737"/>
    </source>
</evidence>
<dbReference type="PANTHER" id="PTHR43096:SF54">
    <property type="entry name" value="CHAPERONE PROTEIN DNAJ 1"/>
    <property type="match status" value="1"/>
</dbReference>
<evidence type="ECO:0000256" key="10">
    <source>
        <dbReference type="ARBA" id="ARBA00067609"/>
    </source>
</evidence>
<dbReference type="NCBIfam" id="NF008035">
    <property type="entry name" value="PRK10767.1"/>
    <property type="match status" value="1"/>
</dbReference>
<dbReference type="GO" id="GO:0006260">
    <property type="term" value="P:DNA replication"/>
    <property type="evidence" value="ECO:0007669"/>
    <property type="project" value="UniProtKB-KW"/>
</dbReference>
<evidence type="ECO:0000313" key="17">
    <source>
        <dbReference type="Proteomes" id="UP000653674"/>
    </source>
</evidence>
<dbReference type="GO" id="GO:0005524">
    <property type="term" value="F:ATP binding"/>
    <property type="evidence" value="ECO:0007669"/>
    <property type="project" value="InterPro"/>
</dbReference>
<dbReference type="Gene3D" id="2.60.260.20">
    <property type="entry name" value="Urease metallochaperone UreE, N-terminal domain"/>
    <property type="match status" value="2"/>
</dbReference>
<comment type="function">
    <text evidence="11">Participates actively in the response to hyperosmotic and heat shock by preventing the aggregation of stress-denatured proteins and by disaggregating proteins, also in an autonomous, DnaK-independent fashion. Unfolded proteins bind initially to DnaJ; upon interaction with the DnaJ-bound protein, DnaK hydrolyzes its bound ATP, resulting in the formation of a stable complex. GrpE releases ADP from DnaK; ATP binding to DnaK triggers the release of the substrate protein, thus completing the reaction cycle. Several rounds of ATP-dependent interactions between DnaJ, DnaK and GrpE are required for fully efficient folding. Also involved, together with DnaK and GrpE, in the DNA replication of plasmids through activation of initiation proteins.</text>
</comment>
<comment type="domain">
    <text evidence="11">The J domain is necessary and sufficient to stimulate DnaK ATPase activity. Zinc center 1 plays an important role in the autonomous, DnaK-independent chaperone activity of DnaJ. Zinc center 2 is essential for interaction with DnaK and for DnaJ activity.</text>
</comment>
<feature type="domain" description="J" evidence="14">
    <location>
        <begin position="10"/>
        <end position="75"/>
    </location>
</feature>
<dbReference type="CDD" id="cd06257">
    <property type="entry name" value="DnaJ"/>
    <property type="match status" value="1"/>
</dbReference>
<dbReference type="PROSITE" id="PS50076">
    <property type="entry name" value="DNAJ_2"/>
    <property type="match status" value="1"/>
</dbReference>
<feature type="binding site" evidence="11">
    <location>
        <position position="182"/>
    </location>
    <ligand>
        <name>Zn(2+)</name>
        <dbReference type="ChEBI" id="CHEBI:29105"/>
        <label>1</label>
    </ligand>
</feature>
<dbReference type="GO" id="GO:0009408">
    <property type="term" value="P:response to heat"/>
    <property type="evidence" value="ECO:0007669"/>
    <property type="project" value="InterPro"/>
</dbReference>
<dbReference type="SUPFAM" id="SSF46565">
    <property type="entry name" value="Chaperone J-domain"/>
    <property type="match status" value="1"/>
</dbReference>
<dbReference type="Proteomes" id="UP000653674">
    <property type="component" value="Unassembled WGS sequence"/>
</dbReference>
<dbReference type="GO" id="GO:0051082">
    <property type="term" value="F:unfolded protein binding"/>
    <property type="evidence" value="ECO:0007669"/>
    <property type="project" value="UniProtKB-UniRule"/>
</dbReference>
<protein>
    <recommendedName>
        <fullName evidence="10 11">Chaperone protein DnaJ</fullName>
    </recommendedName>
</protein>
<dbReference type="SUPFAM" id="SSF57938">
    <property type="entry name" value="DnaJ/Hsp40 cysteine-rich domain"/>
    <property type="match status" value="1"/>
</dbReference>
<dbReference type="RefSeq" id="WP_168074875.1">
    <property type="nucleotide sequence ID" value="NZ_BAAAQJ010000008.1"/>
</dbReference>
<evidence type="ECO:0000256" key="13">
    <source>
        <dbReference type="SAM" id="MobiDB-lite"/>
    </source>
</evidence>
<comment type="subcellular location">
    <subcellularLocation>
        <location evidence="11">Cytoplasm</location>
    </subcellularLocation>
</comment>
<keyword evidence="2 11" id="KW-0235">DNA replication</keyword>
<dbReference type="NCBIfam" id="TIGR02349">
    <property type="entry name" value="DnaJ_bact"/>
    <property type="match status" value="1"/>
</dbReference>
<gene>
    <name evidence="16" type="primary">dnaJ1</name>
    <name evidence="11" type="synonym">dnaJ</name>
    <name evidence="16" type="ORF">Pfl04_04010</name>
</gene>
<feature type="region of interest" description="Disordered" evidence="13">
    <location>
        <begin position="376"/>
        <end position="406"/>
    </location>
</feature>
<evidence type="ECO:0000256" key="6">
    <source>
        <dbReference type="ARBA" id="ARBA00022833"/>
    </source>
</evidence>
<dbReference type="Gene3D" id="1.10.287.110">
    <property type="entry name" value="DnaJ domain"/>
    <property type="match status" value="1"/>
</dbReference>
<evidence type="ECO:0000313" key="16">
    <source>
        <dbReference type="EMBL" id="GIG71997.1"/>
    </source>
</evidence>
<dbReference type="SMART" id="SM00271">
    <property type="entry name" value="DnaJ"/>
    <property type="match status" value="1"/>
</dbReference>
<feature type="domain" description="CR-type" evidence="15">
    <location>
        <begin position="166"/>
        <end position="244"/>
    </location>
</feature>
<dbReference type="SUPFAM" id="SSF49493">
    <property type="entry name" value="HSP40/DnaJ peptide-binding domain"/>
    <property type="match status" value="2"/>
</dbReference>
<dbReference type="GO" id="GO:0005737">
    <property type="term" value="C:cytoplasm"/>
    <property type="evidence" value="ECO:0007669"/>
    <property type="project" value="UniProtKB-SubCell"/>
</dbReference>
<evidence type="ECO:0000259" key="15">
    <source>
        <dbReference type="PROSITE" id="PS51188"/>
    </source>
</evidence>
<feature type="binding site" evidence="11">
    <location>
        <position position="199"/>
    </location>
    <ligand>
        <name>Zn(2+)</name>
        <dbReference type="ChEBI" id="CHEBI:29105"/>
        <label>2</label>
    </ligand>
</feature>
<dbReference type="GO" id="GO:0042026">
    <property type="term" value="P:protein refolding"/>
    <property type="evidence" value="ECO:0007669"/>
    <property type="project" value="TreeGrafter"/>
</dbReference>
<dbReference type="CDD" id="cd10719">
    <property type="entry name" value="DnaJ_zf"/>
    <property type="match status" value="1"/>
</dbReference>
<comment type="subunit">
    <text evidence="11">Homodimer.</text>
</comment>
<feature type="zinc finger region" description="CR-type" evidence="12">
    <location>
        <begin position="166"/>
        <end position="244"/>
    </location>
</feature>